<feature type="region of interest" description="Disordered" evidence="1">
    <location>
        <begin position="86"/>
        <end position="109"/>
    </location>
</feature>
<comment type="caution">
    <text evidence="2">The sequence shown here is derived from an EMBL/GenBank/DDBJ whole genome shotgun (WGS) entry which is preliminary data.</text>
</comment>
<dbReference type="AlphaFoldDB" id="A0AAU9UNH0"/>
<protein>
    <submittedName>
        <fullName evidence="2">Uncharacterized protein</fullName>
    </submittedName>
</protein>
<reference evidence="2" key="1">
    <citation type="submission" date="2022-03" db="EMBL/GenBank/DDBJ databases">
        <authorList>
            <person name="Tunstrom K."/>
        </authorList>
    </citation>
    <scope>NUCLEOTIDE SEQUENCE</scope>
</reference>
<keyword evidence="3" id="KW-1185">Reference proteome</keyword>
<evidence type="ECO:0000313" key="3">
    <source>
        <dbReference type="Proteomes" id="UP001153954"/>
    </source>
</evidence>
<proteinExistence type="predicted"/>
<gene>
    <name evidence="2" type="ORF">EEDITHA_LOCUS15559</name>
</gene>
<dbReference type="Proteomes" id="UP001153954">
    <property type="component" value="Unassembled WGS sequence"/>
</dbReference>
<sequence length="125" mass="14732">MKKNIKLKWTPCSDTIKTLKTTKKKSGNSKINWPYYDEMDELFGEQPWVQPLSTAGSNIQNKMDAEIKSPPSKRQKILKDFCEQLSEHRKKREETREKHHQEKISAMNRLTDVVTQLVKQTQKED</sequence>
<evidence type="ECO:0000256" key="1">
    <source>
        <dbReference type="SAM" id="MobiDB-lite"/>
    </source>
</evidence>
<feature type="compositionally biased region" description="Basic and acidic residues" evidence="1">
    <location>
        <begin position="86"/>
        <end position="103"/>
    </location>
</feature>
<accession>A0AAU9UNH0</accession>
<organism evidence="2 3">
    <name type="scientific">Euphydryas editha</name>
    <name type="common">Edith's checkerspot</name>
    <dbReference type="NCBI Taxonomy" id="104508"/>
    <lineage>
        <taxon>Eukaryota</taxon>
        <taxon>Metazoa</taxon>
        <taxon>Ecdysozoa</taxon>
        <taxon>Arthropoda</taxon>
        <taxon>Hexapoda</taxon>
        <taxon>Insecta</taxon>
        <taxon>Pterygota</taxon>
        <taxon>Neoptera</taxon>
        <taxon>Endopterygota</taxon>
        <taxon>Lepidoptera</taxon>
        <taxon>Glossata</taxon>
        <taxon>Ditrysia</taxon>
        <taxon>Papilionoidea</taxon>
        <taxon>Nymphalidae</taxon>
        <taxon>Nymphalinae</taxon>
        <taxon>Euphydryas</taxon>
    </lineage>
</organism>
<dbReference type="EMBL" id="CAKOGL010000023">
    <property type="protein sequence ID" value="CAH2100733.1"/>
    <property type="molecule type" value="Genomic_DNA"/>
</dbReference>
<name>A0AAU9UNH0_EUPED</name>
<evidence type="ECO:0000313" key="2">
    <source>
        <dbReference type="EMBL" id="CAH2100733.1"/>
    </source>
</evidence>